<name>A0ABT4TQE0_9ACTN</name>
<proteinExistence type="predicted"/>
<keyword evidence="4" id="KW-1185">Reference proteome</keyword>
<dbReference type="PANTHER" id="PTHR34547">
    <property type="entry name" value="YACP-LIKE NYN DOMAIN PROTEIN"/>
    <property type="match status" value="1"/>
</dbReference>
<dbReference type="PANTHER" id="PTHR34547:SF1">
    <property type="entry name" value="YACP-LIKE NYN DOMAIN PROTEIN"/>
    <property type="match status" value="1"/>
</dbReference>
<dbReference type="EMBL" id="JAQFWP010000037">
    <property type="protein sequence ID" value="MDA2806586.1"/>
    <property type="molecule type" value="Genomic_DNA"/>
</dbReference>
<evidence type="ECO:0000256" key="1">
    <source>
        <dbReference type="SAM" id="Coils"/>
    </source>
</evidence>
<dbReference type="Pfam" id="PF05991">
    <property type="entry name" value="NYN_YacP"/>
    <property type="match status" value="1"/>
</dbReference>
<sequence length="484" mass="51949">MEPADTPDDVPGPAPGGAEGGAAGGASDERPGEPDGADDAGGADGSDGPDGSGEHRPLPEAVRARVVEYGSDVLGGMRAAELPAALRRVAKFEPRRRARLAGPQIAAQLETDAGFRALVAARLEQVWPELAEGLRQGVLPPAADPVAVGAAAYLVRPEGWERIVDRVAGELERRESAREADEAAEALADLRAKLDEARAEHREEVHRFRKELREQRSTIADLRRRVHTERKRAREAEERAARAVAEAEDSTRLSSSQVGAVEAENRRLKARLEAAEGQVEAARRAARAGRSADDARLRVLLDVLVDAAHGLRRELALPSSIATPADLVADDRAEQRRAVPDVGAAADDPALIDRLLELPRMHLLVDGYNVTKTGYPELPLADQRARLLTALEGLASRTKAEITCVFDGADVEAPAQQGQRRVRLLFSEPGETADELIVHLVRTEPPGRPLSVVTADKEIIAAVRGEGARPVPSSLLLRRLDPGR</sequence>
<feature type="compositionally biased region" description="Gly residues" evidence="2">
    <location>
        <begin position="15"/>
        <end position="24"/>
    </location>
</feature>
<comment type="caution">
    <text evidence="3">The sequence shown here is derived from an EMBL/GenBank/DDBJ whole genome shotgun (WGS) entry which is preliminary data.</text>
</comment>
<feature type="region of interest" description="Disordered" evidence="2">
    <location>
        <begin position="1"/>
        <end position="62"/>
    </location>
</feature>
<feature type="compositionally biased region" description="Gly residues" evidence="2">
    <location>
        <begin position="42"/>
        <end position="51"/>
    </location>
</feature>
<evidence type="ECO:0000313" key="3">
    <source>
        <dbReference type="EMBL" id="MDA2806586.1"/>
    </source>
</evidence>
<keyword evidence="1" id="KW-0175">Coiled coil</keyword>
<gene>
    <name evidence="3" type="ORF">O4U47_18905</name>
</gene>
<protein>
    <submittedName>
        <fullName evidence="3">NYN domain-containing protein</fullName>
    </submittedName>
</protein>
<evidence type="ECO:0000313" key="4">
    <source>
        <dbReference type="Proteomes" id="UP001165685"/>
    </source>
</evidence>
<dbReference type="RefSeq" id="WP_270679224.1">
    <property type="nucleotide sequence ID" value="NZ_JAQFWP010000037.1"/>
</dbReference>
<organism evidence="3 4">
    <name type="scientific">Nocardiopsis suaedae</name>
    <dbReference type="NCBI Taxonomy" id="3018444"/>
    <lineage>
        <taxon>Bacteria</taxon>
        <taxon>Bacillati</taxon>
        <taxon>Actinomycetota</taxon>
        <taxon>Actinomycetes</taxon>
        <taxon>Streptosporangiales</taxon>
        <taxon>Nocardiopsidaceae</taxon>
        <taxon>Nocardiopsis</taxon>
    </lineage>
</organism>
<dbReference type="Proteomes" id="UP001165685">
    <property type="component" value="Unassembled WGS sequence"/>
</dbReference>
<dbReference type="InterPro" id="IPR010298">
    <property type="entry name" value="YacP-like"/>
</dbReference>
<feature type="coiled-coil region" evidence="1">
    <location>
        <begin position="173"/>
        <end position="285"/>
    </location>
</feature>
<evidence type="ECO:0000256" key="2">
    <source>
        <dbReference type="SAM" id="MobiDB-lite"/>
    </source>
</evidence>
<accession>A0ABT4TQE0</accession>
<reference evidence="3" key="1">
    <citation type="submission" date="2023-01" db="EMBL/GenBank/DDBJ databases">
        <title>Draft genome sequence of Nocardiopsis sp. LSu2-4 isolated from halophytes.</title>
        <authorList>
            <person name="Duangmal K."/>
            <person name="Chantavorakit T."/>
        </authorList>
    </citation>
    <scope>NUCLEOTIDE SEQUENCE</scope>
    <source>
        <strain evidence="3">LSu2-4</strain>
    </source>
</reference>
<feature type="compositionally biased region" description="Basic and acidic residues" evidence="2">
    <location>
        <begin position="52"/>
        <end position="62"/>
    </location>
</feature>